<organism evidence="2 3">
    <name type="scientific">Diploscapter pachys</name>
    <dbReference type="NCBI Taxonomy" id="2018661"/>
    <lineage>
        <taxon>Eukaryota</taxon>
        <taxon>Metazoa</taxon>
        <taxon>Ecdysozoa</taxon>
        <taxon>Nematoda</taxon>
        <taxon>Chromadorea</taxon>
        <taxon>Rhabditida</taxon>
        <taxon>Rhabditina</taxon>
        <taxon>Rhabditomorpha</taxon>
        <taxon>Rhabditoidea</taxon>
        <taxon>Rhabditidae</taxon>
        <taxon>Diploscapter</taxon>
    </lineage>
</organism>
<accession>A0A2A2JFB2</accession>
<evidence type="ECO:0000313" key="3">
    <source>
        <dbReference type="Proteomes" id="UP000218231"/>
    </source>
</evidence>
<dbReference type="CDD" id="cd00037">
    <property type="entry name" value="CLECT"/>
    <property type="match status" value="1"/>
</dbReference>
<reference evidence="2 3" key="1">
    <citation type="journal article" date="2017" name="Curr. Biol.">
        <title>Genome architecture and evolution of a unichromosomal asexual nematode.</title>
        <authorList>
            <person name="Fradin H."/>
            <person name="Zegar C."/>
            <person name="Gutwein M."/>
            <person name="Lucas J."/>
            <person name="Kovtun M."/>
            <person name="Corcoran D."/>
            <person name="Baugh L.R."/>
            <person name="Kiontke K."/>
            <person name="Gunsalus K."/>
            <person name="Fitch D.H."/>
            <person name="Piano F."/>
        </authorList>
    </citation>
    <scope>NUCLEOTIDE SEQUENCE [LARGE SCALE GENOMIC DNA]</scope>
    <source>
        <strain evidence="2">PF1309</strain>
    </source>
</reference>
<dbReference type="EMBL" id="LIAE01010479">
    <property type="protein sequence ID" value="PAV60202.1"/>
    <property type="molecule type" value="Genomic_DNA"/>
</dbReference>
<dbReference type="SUPFAM" id="SSF56436">
    <property type="entry name" value="C-type lectin-like"/>
    <property type="match status" value="1"/>
</dbReference>
<dbReference type="Proteomes" id="UP000218231">
    <property type="component" value="Unassembled WGS sequence"/>
</dbReference>
<feature type="region of interest" description="Disordered" evidence="1">
    <location>
        <begin position="254"/>
        <end position="277"/>
    </location>
</feature>
<keyword evidence="3" id="KW-1185">Reference proteome</keyword>
<dbReference type="OrthoDB" id="6133475at2759"/>
<sequence length="470" mass="52705">MWYNDFLFQDKDECKDAKFYFNTGTDAREAKRLCKQLVPYTQITDSTAGYPTKCSFGSPYICPLYSTQIYRMCYFISQAKGTYDEAVKECGKKQFSLHVVKQNDARWIVSFFTDYGPFWVGNKGSLYNSDRNANGSYLFSTLYNSLLYGKIRFGDVMVAEKNTKANSLCSAIPMNDPKTAVIDDPLALVTLSNVYYANQNDAYLADTSNLHKPCVSLSPSTMHAAYSINKDAQNSMIDRMKNYNIKYASVPAHFDGPTSKSSANDPHPSEKDRINWGTNCNTALSDDSRKVLGRHYPFVTPPFDTSTGRFNPSGKLDQHKMDPGLWAPNYPASACADGIRHRIVLDSTANGLVDMPSFFRAPLFCTDKPDTTPYDPSSICSIHAQYDTATASCKCKDPPYKDYLDTPEGKKATNQPRRGQLCRKCELKDKRVAVQLVVDKSGSIDNECPNVRKFVQNLGCSLITQIKDLR</sequence>
<dbReference type="InterPro" id="IPR016187">
    <property type="entry name" value="CTDL_fold"/>
</dbReference>
<dbReference type="AlphaFoldDB" id="A0A2A2JFB2"/>
<protein>
    <recommendedName>
        <fullName evidence="4">C-type lectin domain-containing protein</fullName>
    </recommendedName>
</protein>
<comment type="caution">
    <text evidence="2">The sequence shown here is derived from an EMBL/GenBank/DDBJ whole genome shotgun (WGS) entry which is preliminary data.</text>
</comment>
<evidence type="ECO:0000256" key="1">
    <source>
        <dbReference type="SAM" id="MobiDB-lite"/>
    </source>
</evidence>
<evidence type="ECO:0008006" key="4">
    <source>
        <dbReference type="Google" id="ProtNLM"/>
    </source>
</evidence>
<name>A0A2A2JFB2_9BILA</name>
<gene>
    <name evidence="2" type="ORF">WR25_21454</name>
</gene>
<evidence type="ECO:0000313" key="2">
    <source>
        <dbReference type="EMBL" id="PAV60202.1"/>
    </source>
</evidence>
<proteinExistence type="predicted"/>